<reference evidence="2 3" key="1">
    <citation type="submission" date="2024-12" db="EMBL/GenBank/DDBJ databases">
        <title>The unique morphological basis and parallel evolutionary history of personate flowers in Penstemon.</title>
        <authorList>
            <person name="Depatie T.H."/>
            <person name="Wessinger C.A."/>
        </authorList>
    </citation>
    <scope>NUCLEOTIDE SEQUENCE [LARGE SCALE GENOMIC DNA]</scope>
    <source>
        <strain evidence="2">WTNN_2</strain>
        <tissue evidence="2">Leaf</tissue>
    </source>
</reference>
<evidence type="ECO:0000313" key="2">
    <source>
        <dbReference type="EMBL" id="KAL3820181.1"/>
    </source>
</evidence>
<protein>
    <submittedName>
        <fullName evidence="2">Uncharacterized protein</fullName>
    </submittedName>
</protein>
<keyword evidence="1" id="KW-0812">Transmembrane</keyword>
<dbReference type="EMBL" id="JBJXBP010000007">
    <property type="protein sequence ID" value="KAL3820181.1"/>
    <property type="molecule type" value="Genomic_DNA"/>
</dbReference>
<evidence type="ECO:0000256" key="1">
    <source>
        <dbReference type="SAM" id="Phobius"/>
    </source>
</evidence>
<keyword evidence="1" id="KW-0472">Membrane</keyword>
<sequence>MFTEERIQYQDDFFLRKCSKYLRNYGISCPTTDILTDKINSRRRKGMRWCLGAKASVCFIIRIIHLMPWFLFAYPRNRGVSERQHRKWSWNAGGTVIQIVTGLFFSYDPRPRKNCPRKHPLYPSFPLPHIDSISTLPHSSGTSCKAERIRNYLLSRARAMTLVKQG</sequence>
<gene>
    <name evidence="2" type="ORF">ACJIZ3_006086</name>
</gene>
<dbReference type="Proteomes" id="UP001634393">
    <property type="component" value="Unassembled WGS sequence"/>
</dbReference>
<name>A0ABD3S6W2_9LAMI</name>
<dbReference type="AlphaFoldDB" id="A0ABD3S6W2"/>
<evidence type="ECO:0000313" key="3">
    <source>
        <dbReference type="Proteomes" id="UP001634393"/>
    </source>
</evidence>
<organism evidence="2 3">
    <name type="scientific">Penstemon smallii</name>
    <dbReference type="NCBI Taxonomy" id="265156"/>
    <lineage>
        <taxon>Eukaryota</taxon>
        <taxon>Viridiplantae</taxon>
        <taxon>Streptophyta</taxon>
        <taxon>Embryophyta</taxon>
        <taxon>Tracheophyta</taxon>
        <taxon>Spermatophyta</taxon>
        <taxon>Magnoliopsida</taxon>
        <taxon>eudicotyledons</taxon>
        <taxon>Gunneridae</taxon>
        <taxon>Pentapetalae</taxon>
        <taxon>asterids</taxon>
        <taxon>lamiids</taxon>
        <taxon>Lamiales</taxon>
        <taxon>Plantaginaceae</taxon>
        <taxon>Cheloneae</taxon>
        <taxon>Penstemon</taxon>
    </lineage>
</organism>
<keyword evidence="1" id="KW-1133">Transmembrane helix</keyword>
<proteinExistence type="predicted"/>
<accession>A0ABD3S6W2</accession>
<keyword evidence="3" id="KW-1185">Reference proteome</keyword>
<feature type="transmembrane region" description="Helical" evidence="1">
    <location>
        <begin position="51"/>
        <end position="72"/>
    </location>
</feature>
<feature type="transmembrane region" description="Helical" evidence="1">
    <location>
        <begin position="88"/>
        <end position="107"/>
    </location>
</feature>
<comment type="caution">
    <text evidence="2">The sequence shown here is derived from an EMBL/GenBank/DDBJ whole genome shotgun (WGS) entry which is preliminary data.</text>
</comment>